<comment type="caution">
    <text evidence="1">The sequence shown here is derived from an EMBL/GenBank/DDBJ whole genome shotgun (WGS) entry which is preliminary data.</text>
</comment>
<organism evidence="1 2">
    <name type="scientific">Deinococcus ruber</name>
    <dbReference type="NCBI Taxonomy" id="1848197"/>
    <lineage>
        <taxon>Bacteria</taxon>
        <taxon>Thermotogati</taxon>
        <taxon>Deinococcota</taxon>
        <taxon>Deinococci</taxon>
        <taxon>Deinococcales</taxon>
        <taxon>Deinococcaceae</taxon>
        <taxon>Deinococcus</taxon>
    </lineage>
</organism>
<protein>
    <submittedName>
        <fullName evidence="1">Uncharacterized protein</fullName>
    </submittedName>
</protein>
<dbReference type="AlphaFoldDB" id="A0A918F8M5"/>
<gene>
    <name evidence="1" type="ORF">GCM10008957_30850</name>
</gene>
<proteinExistence type="predicted"/>
<reference evidence="1" key="2">
    <citation type="submission" date="2020-09" db="EMBL/GenBank/DDBJ databases">
        <authorList>
            <person name="Sun Q."/>
            <person name="Ohkuma M."/>
        </authorList>
    </citation>
    <scope>NUCLEOTIDE SEQUENCE</scope>
    <source>
        <strain evidence="1">JCM 31311</strain>
    </source>
</reference>
<evidence type="ECO:0000313" key="1">
    <source>
        <dbReference type="EMBL" id="GGR15939.1"/>
    </source>
</evidence>
<dbReference type="EMBL" id="BMQL01000018">
    <property type="protein sequence ID" value="GGR15939.1"/>
    <property type="molecule type" value="Genomic_DNA"/>
</dbReference>
<reference evidence="1" key="1">
    <citation type="journal article" date="2014" name="Int. J. Syst. Evol. Microbiol.">
        <title>Complete genome sequence of Corynebacterium casei LMG S-19264T (=DSM 44701T), isolated from a smear-ripened cheese.</title>
        <authorList>
            <consortium name="US DOE Joint Genome Institute (JGI-PGF)"/>
            <person name="Walter F."/>
            <person name="Albersmeier A."/>
            <person name="Kalinowski J."/>
            <person name="Ruckert C."/>
        </authorList>
    </citation>
    <scope>NUCLEOTIDE SEQUENCE</scope>
    <source>
        <strain evidence="1">JCM 31311</strain>
    </source>
</reference>
<evidence type="ECO:0000313" key="2">
    <source>
        <dbReference type="Proteomes" id="UP000603865"/>
    </source>
</evidence>
<sequence>MLPAVVAEVDATWPVTWVVFEQDGQVGQVPGDAERRLLERCQKLLSAYFPPPRSVRAESYRARPVDQPGALYLRLDFGIEGEHTSKPETGRAGAWSEEFWPCGGAGNETEVFGGRLGVGRYEGA</sequence>
<dbReference type="Proteomes" id="UP000603865">
    <property type="component" value="Unassembled WGS sequence"/>
</dbReference>
<accession>A0A918F8M5</accession>
<keyword evidence="2" id="KW-1185">Reference proteome</keyword>
<dbReference type="RefSeq" id="WP_189091407.1">
    <property type="nucleotide sequence ID" value="NZ_BMQL01000018.1"/>
</dbReference>
<name>A0A918F8M5_9DEIO</name>